<reference evidence="3 4" key="2">
    <citation type="journal article" date="2019" name="G3 (Bethesda)">
        <title>Hybrid Assembly of the Genome of the Entomopathogenic Nematode Steinernema carpocapsae Identifies the X-Chromosome.</title>
        <authorList>
            <person name="Serra L."/>
            <person name="Macchietto M."/>
            <person name="Macias-Munoz A."/>
            <person name="McGill C.J."/>
            <person name="Rodriguez I.M."/>
            <person name="Rodriguez B."/>
            <person name="Murad R."/>
            <person name="Mortazavi A."/>
        </authorList>
    </citation>
    <scope>NUCLEOTIDE SEQUENCE [LARGE SCALE GENOMIC DNA]</scope>
    <source>
        <strain evidence="3 4">ALL</strain>
    </source>
</reference>
<feature type="region of interest" description="Disordered" evidence="1">
    <location>
        <begin position="90"/>
        <end position="124"/>
    </location>
</feature>
<accession>A0A4U5LWU1</accession>
<keyword evidence="2" id="KW-0472">Membrane</keyword>
<gene>
    <name evidence="3" type="ORF">L596_027888</name>
</gene>
<name>A0A4U5LWU1_STECR</name>
<dbReference type="EMBL" id="AZBU02000011">
    <property type="protein sequence ID" value="TKR60676.1"/>
    <property type="molecule type" value="Genomic_DNA"/>
</dbReference>
<evidence type="ECO:0000313" key="3">
    <source>
        <dbReference type="EMBL" id="TKR60676.1"/>
    </source>
</evidence>
<dbReference type="Proteomes" id="UP000298663">
    <property type="component" value="Unassembled WGS sequence"/>
</dbReference>
<feature type="transmembrane region" description="Helical" evidence="2">
    <location>
        <begin position="6"/>
        <end position="28"/>
    </location>
</feature>
<evidence type="ECO:0000256" key="1">
    <source>
        <dbReference type="SAM" id="MobiDB-lite"/>
    </source>
</evidence>
<evidence type="ECO:0000256" key="2">
    <source>
        <dbReference type="SAM" id="Phobius"/>
    </source>
</evidence>
<dbReference type="AlphaFoldDB" id="A0A4U5LWU1"/>
<organism evidence="3 4">
    <name type="scientific">Steinernema carpocapsae</name>
    <name type="common">Entomopathogenic nematode</name>
    <dbReference type="NCBI Taxonomy" id="34508"/>
    <lineage>
        <taxon>Eukaryota</taxon>
        <taxon>Metazoa</taxon>
        <taxon>Ecdysozoa</taxon>
        <taxon>Nematoda</taxon>
        <taxon>Chromadorea</taxon>
        <taxon>Rhabditida</taxon>
        <taxon>Tylenchina</taxon>
        <taxon>Panagrolaimomorpha</taxon>
        <taxon>Strongyloidoidea</taxon>
        <taxon>Steinernematidae</taxon>
        <taxon>Steinernema</taxon>
    </lineage>
</organism>
<protein>
    <submittedName>
        <fullName evidence="3">Uncharacterized protein</fullName>
    </submittedName>
</protein>
<keyword evidence="4" id="KW-1185">Reference proteome</keyword>
<keyword evidence="2" id="KW-1133">Transmembrane helix</keyword>
<evidence type="ECO:0000313" key="4">
    <source>
        <dbReference type="Proteomes" id="UP000298663"/>
    </source>
</evidence>
<reference evidence="3 4" key="1">
    <citation type="journal article" date="2015" name="Genome Biol.">
        <title>Comparative genomics of Steinernema reveals deeply conserved gene regulatory networks.</title>
        <authorList>
            <person name="Dillman A.R."/>
            <person name="Macchietto M."/>
            <person name="Porter C.F."/>
            <person name="Rogers A."/>
            <person name="Williams B."/>
            <person name="Antoshechkin I."/>
            <person name="Lee M.M."/>
            <person name="Goodwin Z."/>
            <person name="Lu X."/>
            <person name="Lewis E.E."/>
            <person name="Goodrich-Blair H."/>
            <person name="Stock S.P."/>
            <person name="Adams B.J."/>
            <person name="Sternberg P.W."/>
            <person name="Mortazavi A."/>
        </authorList>
    </citation>
    <scope>NUCLEOTIDE SEQUENCE [LARGE SCALE GENOMIC DNA]</scope>
    <source>
        <strain evidence="3 4">ALL</strain>
    </source>
</reference>
<comment type="caution">
    <text evidence="3">The sequence shown here is derived from an EMBL/GenBank/DDBJ whole genome shotgun (WGS) entry which is preliminary data.</text>
</comment>
<keyword evidence="2" id="KW-0812">Transmembrane</keyword>
<proteinExistence type="predicted"/>
<sequence length="139" mass="16366">MHFAWIRVALFPILMYALIFQFLFRIAASGRRVASRGLRPQVGNHGRALRHQRLRNRRISRKAPGGQRSRFKRCVLDREQETAFVRYLNGDHSLHNGPQRDPLRNEDRRKRRSSARSAKSITSHLTRSSRFFLSRTETI</sequence>